<reference evidence="1" key="1">
    <citation type="submission" date="2024-07" db="EMBL/GenBank/DDBJ databases">
        <authorList>
            <person name="Li X.-J."/>
            <person name="Wang X."/>
        </authorList>
    </citation>
    <scope>NUCLEOTIDE SEQUENCE</scope>
    <source>
        <strain evidence="1">HSP-334</strain>
    </source>
</reference>
<organism evidence="1">
    <name type="scientific">Leptotrichia rugosa</name>
    <dbReference type="NCBI Taxonomy" id="3239302"/>
    <lineage>
        <taxon>Bacteria</taxon>
        <taxon>Fusobacteriati</taxon>
        <taxon>Fusobacteriota</taxon>
        <taxon>Fusobacteriia</taxon>
        <taxon>Fusobacteriales</taxon>
        <taxon>Leptotrichiaceae</taxon>
        <taxon>Leptotrichia</taxon>
    </lineage>
</organism>
<evidence type="ECO:0000313" key="1">
    <source>
        <dbReference type="EMBL" id="XDU66457.1"/>
    </source>
</evidence>
<accession>A0AB39VFF9</accession>
<protein>
    <submittedName>
        <fullName evidence="1">Uncharacterized protein</fullName>
    </submittedName>
</protein>
<name>A0AB39VFF9_9FUSO</name>
<gene>
    <name evidence="1" type="ORF">AB8B22_08570</name>
</gene>
<dbReference type="AlphaFoldDB" id="A0AB39VFF9"/>
<dbReference type="KEGG" id="lrug:AB8B22_08570"/>
<dbReference type="EMBL" id="CP165644">
    <property type="protein sequence ID" value="XDU66457.1"/>
    <property type="molecule type" value="Genomic_DNA"/>
</dbReference>
<proteinExistence type="predicted"/>
<dbReference type="RefSeq" id="WP_021744336.1">
    <property type="nucleotide sequence ID" value="NZ_CP165644.1"/>
</dbReference>
<sequence>MVKAIVYAISKVNDFKVLLLPNGEFAPMETTEKLHLEDEIFIQDFGLGGVTFEYNNEICTGFIEDFCSLEIALSFLN</sequence>